<dbReference type="InterPro" id="IPR003439">
    <property type="entry name" value="ABC_transporter-like_ATP-bd"/>
</dbReference>
<dbReference type="PROSITE" id="PS50893">
    <property type="entry name" value="ABC_TRANSPORTER_2"/>
    <property type="match status" value="1"/>
</dbReference>
<evidence type="ECO:0000259" key="5">
    <source>
        <dbReference type="PROSITE" id="PS50893"/>
    </source>
</evidence>
<protein>
    <submittedName>
        <fullName evidence="6">ABC-2 type transport system ATP-binding protein</fullName>
    </submittedName>
</protein>
<dbReference type="SUPFAM" id="SSF52540">
    <property type="entry name" value="P-loop containing nucleoside triphosphate hydrolases"/>
    <property type="match status" value="1"/>
</dbReference>
<dbReference type="AlphaFoldDB" id="A0A1H0JXC3"/>
<reference evidence="6 7" key="1">
    <citation type="submission" date="2016-10" db="EMBL/GenBank/DDBJ databases">
        <authorList>
            <person name="de Groot N.N."/>
        </authorList>
    </citation>
    <scope>NUCLEOTIDE SEQUENCE [LARGE SCALE GENOMIC DNA]</scope>
    <source>
        <strain evidence="6 7">DSM 12130</strain>
    </source>
</reference>
<dbReference type="EMBL" id="FNJI01000002">
    <property type="protein sequence ID" value="SDO48438.1"/>
    <property type="molecule type" value="Genomic_DNA"/>
</dbReference>
<dbReference type="GO" id="GO:0016887">
    <property type="term" value="F:ATP hydrolysis activity"/>
    <property type="evidence" value="ECO:0007669"/>
    <property type="project" value="InterPro"/>
</dbReference>
<evidence type="ECO:0000256" key="4">
    <source>
        <dbReference type="ARBA" id="ARBA00022840"/>
    </source>
</evidence>
<feature type="domain" description="ABC transporter" evidence="5">
    <location>
        <begin position="2"/>
        <end position="231"/>
    </location>
</feature>
<accession>A0A1H0JXC3</accession>
<keyword evidence="3" id="KW-0547">Nucleotide-binding</keyword>
<dbReference type="Pfam" id="PF00005">
    <property type="entry name" value="ABC_tran"/>
    <property type="match status" value="1"/>
</dbReference>
<dbReference type="Proteomes" id="UP000199073">
    <property type="component" value="Unassembled WGS sequence"/>
</dbReference>
<dbReference type="PANTHER" id="PTHR43335:SF4">
    <property type="entry name" value="ABC TRANSPORTER, ATP-BINDING PROTEIN"/>
    <property type="match status" value="1"/>
</dbReference>
<comment type="similarity">
    <text evidence="1">Belongs to the ABC transporter superfamily.</text>
</comment>
<proteinExistence type="inferred from homology"/>
<evidence type="ECO:0000313" key="7">
    <source>
        <dbReference type="Proteomes" id="UP000199073"/>
    </source>
</evidence>
<evidence type="ECO:0000256" key="3">
    <source>
        <dbReference type="ARBA" id="ARBA00022741"/>
    </source>
</evidence>
<dbReference type="Gene3D" id="3.40.50.300">
    <property type="entry name" value="P-loop containing nucleotide triphosphate hydrolases"/>
    <property type="match status" value="1"/>
</dbReference>
<evidence type="ECO:0000256" key="2">
    <source>
        <dbReference type="ARBA" id="ARBA00022448"/>
    </source>
</evidence>
<dbReference type="PANTHER" id="PTHR43335">
    <property type="entry name" value="ABC TRANSPORTER, ATP-BINDING PROTEIN"/>
    <property type="match status" value="1"/>
</dbReference>
<keyword evidence="7" id="KW-1185">Reference proteome</keyword>
<organism evidence="6 7">
    <name type="scientific">Desulforhopalus singaporensis</name>
    <dbReference type="NCBI Taxonomy" id="91360"/>
    <lineage>
        <taxon>Bacteria</taxon>
        <taxon>Pseudomonadati</taxon>
        <taxon>Thermodesulfobacteriota</taxon>
        <taxon>Desulfobulbia</taxon>
        <taxon>Desulfobulbales</taxon>
        <taxon>Desulfocapsaceae</taxon>
        <taxon>Desulforhopalus</taxon>
    </lineage>
</organism>
<keyword evidence="2" id="KW-0813">Transport</keyword>
<sequence length="310" mass="33781">MIQASNIIRKYGDFAAVNDISFTVKKGEIVGLLGHNGAGKTTIMKMLTGYLEPTGGTIKIDGLSISENRSLVQKKIGYLPENCPVYPEMTILGYLDFAASLRGIKKADREPLIIEAVRRTALKEKATAPIATLSRGYRQRTGVAQAILHKPEILILDEPTNGLDPTQIQQMRSLITELAKNSTVIISTHILQEVQAICDRVIIVKNGKIALDSPFGELNKSSRLLIRVGAHQDDVEPLVTTITGVKSVAVHKNDSVSGPGATFALTLESNGDRDATTAELARTVNDQGWDLYSMHFEARNLETVFAEISE</sequence>
<dbReference type="InterPro" id="IPR003593">
    <property type="entry name" value="AAA+_ATPase"/>
</dbReference>
<name>A0A1H0JXC3_9BACT</name>
<keyword evidence="4 6" id="KW-0067">ATP-binding</keyword>
<dbReference type="OrthoDB" id="9809450at2"/>
<evidence type="ECO:0000313" key="6">
    <source>
        <dbReference type="EMBL" id="SDO48438.1"/>
    </source>
</evidence>
<dbReference type="GO" id="GO:0005524">
    <property type="term" value="F:ATP binding"/>
    <property type="evidence" value="ECO:0007669"/>
    <property type="project" value="UniProtKB-KW"/>
</dbReference>
<evidence type="ECO:0000256" key="1">
    <source>
        <dbReference type="ARBA" id="ARBA00005417"/>
    </source>
</evidence>
<gene>
    <name evidence="6" type="ORF">SAMN05660330_00366</name>
</gene>
<dbReference type="SMART" id="SM00382">
    <property type="entry name" value="AAA"/>
    <property type="match status" value="1"/>
</dbReference>
<dbReference type="RefSeq" id="WP_092219181.1">
    <property type="nucleotide sequence ID" value="NZ_FNJI01000002.1"/>
</dbReference>
<dbReference type="STRING" id="91360.SAMN05660330_00366"/>
<dbReference type="CDD" id="cd03230">
    <property type="entry name" value="ABC_DR_subfamily_A"/>
    <property type="match status" value="1"/>
</dbReference>
<dbReference type="InterPro" id="IPR027417">
    <property type="entry name" value="P-loop_NTPase"/>
</dbReference>